<comment type="similarity">
    <text evidence="1">Belongs to the membrane fusion protein (MFP) (TC 8.A.1) family.</text>
</comment>
<accession>A0A1M6CA99</accession>
<feature type="domain" description="YknX-like C-terminal permuted SH3-like" evidence="5">
    <location>
        <begin position="298"/>
        <end position="366"/>
    </location>
</feature>
<feature type="signal peptide" evidence="3">
    <location>
        <begin position="1"/>
        <end position="22"/>
    </location>
</feature>
<proteinExistence type="inferred from homology"/>
<name>A0A1M6CA99_9FIRM</name>
<evidence type="ECO:0000256" key="3">
    <source>
        <dbReference type="SAM" id="SignalP"/>
    </source>
</evidence>
<dbReference type="Gene3D" id="2.40.50.100">
    <property type="match status" value="1"/>
</dbReference>
<dbReference type="InterPro" id="IPR058625">
    <property type="entry name" value="MdtA-like_BSH"/>
</dbReference>
<evidence type="ECO:0000313" key="7">
    <source>
        <dbReference type="Proteomes" id="UP000184052"/>
    </source>
</evidence>
<dbReference type="Pfam" id="PF25989">
    <property type="entry name" value="YknX_C"/>
    <property type="match status" value="1"/>
</dbReference>
<dbReference type="PROSITE" id="PS51257">
    <property type="entry name" value="PROKAR_LIPOPROTEIN"/>
    <property type="match status" value="1"/>
</dbReference>
<dbReference type="NCBIfam" id="TIGR01730">
    <property type="entry name" value="RND_mfp"/>
    <property type="match status" value="1"/>
</dbReference>
<evidence type="ECO:0000256" key="2">
    <source>
        <dbReference type="ARBA" id="ARBA00022448"/>
    </source>
</evidence>
<evidence type="ECO:0000313" key="6">
    <source>
        <dbReference type="EMBL" id="SHI57955.1"/>
    </source>
</evidence>
<gene>
    <name evidence="6" type="ORF">SAMN02745751_00639</name>
</gene>
<evidence type="ECO:0000256" key="1">
    <source>
        <dbReference type="ARBA" id="ARBA00009477"/>
    </source>
</evidence>
<dbReference type="RefSeq" id="WP_073046998.1">
    <property type="nucleotide sequence ID" value="NZ_FQZL01000005.1"/>
</dbReference>
<dbReference type="OrthoDB" id="9810430at2"/>
<dbReference type="Gene3D" id="2.40.420.20">
    <property type="match status" value="1"/>
</dbReference>
<dbReference type="STRING" id="1121476.SAMN02745751_00639"/>
<dbReference type="GO" id="GO:1990281">
    <property type="term" value="C:efflux pump complex"/>
    <property type="evidence" value="ECO:0007669"/>
    <property type="project" value="TreeGrafter"/>
</dbReference>
<evidence type="ECO:0000259" key="4">
    <source>
        <dbReference type="Pfam" id="PF25917"/>
    </source>
</evidence>
<dbReference type="Gene3D" id="2.40.30.170">
    <property type="match status" value="1"/>
</dbReference>
<keyword evidence="3" id="KW-0732">Signal</keyword>
<reference evidence="6 7" key="1">
    <citation type="submission" date="2016-11" db="EMBL/GenBank/DDBJ databases">
        <authorList>
            <person name="Jaros S."/>
            <person name="Januszkiewicz K."/>
            <person name="Wedrychowicz H."/>
        </authorList>
    </citation>
    <scope>NUCLEOTIDE SEQUENCE [LARGE SCALE GENOMIC DNA]</scope>
    <source>
        <strain evidence="6 7">DSM 17477</strain>
    </source>
</reference>
<feature type="chain" id="PRO_5039200685" evidence="3">
    <location>
        <begin position="23"/>
        <end position="370"/>
    </location>
</feature>
<keyword evidence="7" id="KW-1185">Reference proteome</keyword>
<dbReference type="SUPFAM" id="SSF111369">
    <property type="entry name" value="HlyD-like secretion proteins"/>
    <property type="match status" value="1"/>
</dbReference>
<dbReference type="InterPro" id="IPR058637">
    <property type="entry name" value="YknX-like_C"/>
</dbReference>
<keyword evidence="2" id="KW-0813">Transport</keyword>
<dbReference type="Pfam" id="PF25917">
    <property type="entry name" value="BSH_RND"/>
    <property type="match status" value="1"/>
</dbReference>
<dbReference type="GO" id="GO:0015562">
    <property type="term" value="F:efflux transmembrane transporter activity"/>
    <property type="evidence" value="ECO:0007669"/>
    <property type="project" value="InterPro"/>
</dbReference>
<evidence type="ECO:0000259" key="5">
    <source>
        <dbReference type="Pfam" id="PF25989"/>
    </source>
</evidence>
<dbReference type="PANTHER" id="PTHR30469">
    <property type="entry name" value="MULTIDRUG RESISTANCE PROTEIN MDTA"/>
    <property type="match status" value="1"/>
</dbReference>
<dbReference type="FunFam" id="2.40.420.20:FF:000006">
    <property type="entry name" value="RND family efflux transporter MFP subunit"/>
    <property type="match status" value="1"/>
</dbReference>
<sequence length="370" mass="39725">MNKKHVLIVLTLVLALALTGCGGGNEVEEVEESYIAVETEKLDRSQLYIENTFSGKVFADKDVDVNPLVMSEVETVNVKVGDYVEKGQLLFSLDGDSIQNQVDQAYAAYSAALASYEMTKEQIATAKDSFERTKELYEEGVVSKAQYDQAELAASDKPLETAERGLEQARLGYSQALDALDNVEVAAPISGTVTAVNIEAGEMPTGQSPAVTIMDLDSVVIEISVPENIVNKIYEGQKVNLKVESADIDTDTEILSVSDSVNSMTNLYPVKISTENNGSVKAGMFAQVIINTDLREDVLSIPGDALLEKEGNSIVYVESGGFVAAKVVETGLDTGERVEILSGLSEGESIVVKGQNYVSDGTKVKVVRGE</sequence>
<dbReference type="EMBL" id="FQZL01000005">
    <property type="protein sequence ID" value="SHI57955.1"/>
    <property type="molecule type" value="Genomic_DNA"/>
</dbReference>
<dbReference type="Gene3D" id="1.10.287.470">
    <property type="entry name" value="Helix hairpin bin"/>
    <property type="match status" value="1"/>
</dbReference>
<feature type="domain" description="Multidrug resistance protein MdtA-like barrel-sandwich hybrid" evidence="4">
    <location>
        <begin position="62"/>
        <end position="205"/>
    </location>
</feature>
<dbReference type="AlphaFoldDB" id="A0A1M6CA99"/>
<protein>
    <submittedName>
        <fullName evidence="6">RND family efflux transporter, MFP subunit</fullName>
    </submittedName>
</protein>
<dbReference type="InterPro" id="IPR006143">
    <property type="entry name" value="RND_pump_MFP"/>
</dbReference>
<organism evidence="6 7">
    <name type="scientific">Dethiosulfatibacter aminovorans DSM 17477</name>
    <dbReference type="NCBI Taxonomy" id="1121476"/>
    <lineage>
        <taxon>Bacteria</taxon>
        <taxon>Bacillati</taxon>
        <taxon>Bacillota</taxon>
        <taxon>Tissierellia</taxon>
        <taxon>Dethiosulfatibacter</taxon>
    </lineage>
</organism>
<dbReference type="Proteomes" id="UP000184052">
    <property type="component" value="Unassembled WGS sequence"/>
</dbReference>